<dbReference type="PANTHER" id="PTHR33744:SF15">
    <property type="entry name" value="CARBOHYDRATE DIACID REGULATOR"/>
    <property type="match status" value="1"/>
</dbReference>
<evidence type="ECO:0000313" key="2">
    <source>
        <dbReference type="EMBL" id="AUW95523.1"/>
    </source>
</evidence>
<dbReference type="InterPro" id="IPR051448">
    <property type="entry name" value="CdaR-like_regulators"/>
</dbReference>
<protein>
    <recommendedName>
        <fullName evidence="1">PucR C-terminal helix-turn-helix domain-containing protein</fullName>
    </recommendedName>
</protein>
<name>A0ABM6RVL1_9FIRM</name>
<proteinExistence type="predicted"/>
<dbReference type="Pfam" id="PF13556">
    <property type="entry name" value="HTH_30"/>
    <property type="match status" value="1"/>
</dbReference>
<dbReference type="InterPro" id="IPR042070">
    <property type="entry name" value="PucR_C-HTH_sf"/>
</dbReference>
<keyword evidence="3" id="KW-1185">Reference proteome</keyword>
<dbReference type="Gene3D" id="1.10.10.2840">
    <property type="entry name" value="PucR C-terminal helix-turn-helix domain"/>
    <property type="match status" value="1"/>
</dbReference>
<dbReference type="PANTHER" id="PTHR33744">
    <property type="entry name" value="CARBOHYDRATE DIACID REGULATOR"/>
    <property type="match status" value="1"/>
</dbReference>
<accession>A0ABM6RVL1</accession>
<dbReference type="Proteomes" id="UP000325292">
    <property type="component" value="Chromosome"/>
</dbReference>
<dbReference type="InterPro" id="IPR025736">
    <property type="entry name" value="PucR_C-HTH_dom"/>
</dbReference>
<feature type="domain" description="PucR C-terminal helix-turn-helix" evidence="1">
    <location>
        <begin position="34"/>
        <end position="91"/>
    </location>
</feature>
<sequence>MSRWFDTIPEAVQAEFVQEKLGALLQSSAYSQELLWTLQVYLESNGHARAASKRLYIHRNTLSYRLSRLQTILGCDLKDLDTVIDLGLALAFYRKNPLLHGGEEDVQIETIAPIS</sequence>
<reference evidence="2 3" key="1">
    <citation type="journal article" date="2019" name="Sci. Rep.">
        <title>Sulfobacillus thermotolerans: new insights into resistance and metabolic capacities of acidophilic chemolithotrophs.</title>
        <authorList>
            <person name="Panyushkina A.E."/>
            <person name="Babenko V.V."/>
            <person name="Nikitina A.S."/>
            <person name="Selezneva O.V."/>
            <person name="Tsaplina I.A."/>
            <person name="Letarova M.A."/>
            <person name="Kostryukova E.S."/>
            <person name="Letarov A.V."/>
        </authorList>
    </citation>
    <scope>NUCLEOTIDE SEQUENCE [LARGE SCALE GENOMIC DNA]</scope>
    <source>
        <strain evidence="2 3">Kr1</strain>
    </source>
</reference>
<organism evidence="2 3">
    <name type="scientific">Sulfobacillus thermotolerans</name>
    <dbReference type="NCBI Taxonomy" id="338644"/>
    <lineage>
        <taxon>Bacteria</taxon>
        <taxon>Bacillati</taxon>
        <taxon>Bacillota</taxon>
        <taxon>Clostridia</taxon>
        <taxon>Eubacteriales</taxon>
        <taxon>Clostridiales Family XVII. Incertae Sedis</taxon>
        <taxon>Sulfobacillus</taxon>
    </lineage>
</organism>
<gene>
    <name evidence="2" type="ORF">BXT84_10045</name>
</gene>
<evidence type="ECO:0000259" key="1">
    <source>
        <dbReference type="Pfam" id="PF13556"/>
    </source>
</evidence>
<evidence type="ECO:0000313" key="3">
    <source>
        <dbReference type="Proteomes" id="UP000325292"/>
    </source>
</evidence>
<dbReference type="EMBL" id="CP019454">
    <property type="protein sequence ID" value="AUW95523.1"/>
    <property type="molecule type" value="Genomic_DNA"/>
</dbReference>